<gene>
    <name evidence="1" type="ORF">BC751_2284</name>
</gene>
<organism evidence="1 2">
    <name type="scientific">Cecembia calidifontis</name>
    <dbReference type="NCBI Taxonomy" id="1187080"/>
    <lineage>
        <taxon>Bacteria</taxon>
        <taxon>Pseudomonadati</taxon>
        <taxon>Bacteroidota</taxon>
        <taxon>Cytophagia</taxon>
        <taxon>Cytophagales</taxon>
        <taxon>Cyclobacteriaceae</taxon>
        <taxon>Cecembia</taxon>
    </lineage>
</organism>
<name>A0A4Q7PD26_9BACT</name>
<dbReference type="EMBL" id="SGXG01000001">
    <property type="protein sequence ID" value="RZS96702.1"/>
    <property type="molecule type" value="Genomic_DNA"/>
</dbReference>
<proteinExistence type="predicted"/>
<dbReference type="Gene3D" id="2.40.160.130">
    <property type="entry name" value="Capsule assembly protein Wzi"/>
    <property type="match status" value="1"/>
</dbReference>
<dbReference type="Proteomes" id="UP000292209">
    <property type="component" value="Unassembled WGS sequence"/>
</dbReference>
<dbReference type="RefSeq" id="WP_130275591.1">
    <property type="nucleotide sequence ID" value="NZ_SGXG01000001.1"/>
</dbReference>
<sequence length="572" mass="65740">MNYFNFSFLQRTQNALNALVTFLLITILFLLSSTVIGQSLQVGIPVIEEYVRRNQLLGNVNQDFSFNIRPLDVKLLNDEYFWKNTNDLLKNDTTIHSSKKIHFNLSFLPLFSKNQIHSGSPYPEVSQLINSKGFQTYLTGGVFGEIGPLSFQIQPEAIFAQNSVYDYGVSKSIYTEYLEQFGEGGYFRVLPGQSNIKLNFGSFSIGASTENIWWGPGQFNSLLFSNNAFGFEHLTFNTRRPAKTFLGSFEGQLLVGRLEGSNLSTTNVNNLLNDWRYLNGITINYQPKWTPGLFIGASRVFQQYESFRGKSFRDYFPIFEFFQKERLYQNGGSSQEFNQEGRDQQLTGFVRYFNRKANAELYFEYGRRDHSLNWREAILNPEHARAYLFGFTKLFQVSGEANVQIRGEVLQQQESINIIIRYPGIGGGSNWAGHSPVTHGFTHRGQMLGPGVGPSSNVQTMEVAWVQGFKKLGIRLERLNRHQDIYQKRFPDPSEQGRWVDLSARLLADWQWNNLIVSSNLNFVNSLNYQWQLHPNSTPEFPRGQNLFSVHSQVSLIYFPKGLKRWQKNLSN</sequence>
<dbReference type="OrthoDB" id="1293009at2"/>
<dbReference type="Pfam" id="PF14052">
    <property type="entry name" value="Caps_assemb_Wzi"/>
    <property type="match status" value="1"/>
</dbReference>
<evidence type="ECO:0000313" key="2">
    <source>
        <dbReference type="Proteomes" id="UP000292209"/>
    </source>
</evidence>
<evidence type="ECO:0000313" key="1">
    <source>
        <dbReference type="EMBL" id="RZS96702.1"/>
    </source>
</evidence>
<accession>A0A4Q7PD26</accession>
<protein>
    <submittedName>
        <fullName evidence="1">Capsule assembly protein Wzi</fullName>
    </submittedName>
</protein>
<dbReference type="InterPro" id="IPR026950">
    <property type="entry name" value="Caps_assemb_Wzi"/>
</dbReference>
<dbReference type="InterPro" id="IPR038636">
    <property type="entry name" value="Wzi_sf"/>
</dbReference>
<reference evidence="1 2" key="1">
    <citation type="submission" date="2019-02" db="EMBL/GenBank/DDBJ databases">
        <title>Genomic Encyclopedia of Archaeal and Bacterial Type Strains, Phase II (KMG-II): from individual species to whole genera.</title>
        <authorList>
            <person name="Goeker M."/>
        </authorList>
    </citation>
    <scope>NUCLEOTIDE SEQUENCE [LARGE SCALE GENOMIC DNA]</scope>
    <source>
        <strain evidence="1 2">DSM 21411</strain>
    </source>
</reference>
<dbReference type="AlphaFoldDB" id="A0A4Q7PD26"/>
<keyword evidence="2" id="KW-1185">Reference proteome</keyword>
<comment type="caution">
    <text evidence="1">The sequence shown here is derived from an EMBL/GenBank/DDBJ whole genome shotgun (WGS) entry which is preliminary data.</text>
</comment>